<protein>
    <recommendedName>
        <fullName evidence="1">Novel STAND NTPase 1 domain-containing protein</fullName>
    </recommendedName>
</protein>
<name>A0ABQ3V5B8_9CHLR</name>
<gene>
    <name evidence="2" type="ORF">KSB_88610</name>
</gene>
<organism evidence="2 3">
    <name type="scientific">Ktedonobacter robiniae</name>
    <dbReference type="NCBI Taxonomy" id="2778365"/>
    <lineage>
        <taxon>Bacteria</taxon>
        <taxon>Bacillati</taxon>
        <taxon>Chloroflexota</taxon>
        <taxon>Ktedonobacteria</taxon>
        <taxon>Ktedonobacterales</taxon>
        <taxon>Ktedonobacteraceae</taxon>
        <taxon>Ktedonobacter</taxon>
    </lineage>
</organism>
<dbReference type="Pfam" id="PF13365">
    <property type="entry name" value="Trypsin_2"/>
    <property type="match status" value="1"/>
</dbReference>
<comment type="caution">
    <text evidence="2">The sequence shown here is derived from an EMBL/GenBank/DDBJ whole genome shotgun (WGS) entry which is preliminary data.</text>
</comment>
<dbReference type="RefSeq" id="WP_201376518.1">
    <property type="nucleotide sequence ID" value="NZ_BNJG01000005.1"/>
</dbReference>
<dbReference type="Pfam" id="PF20703">
    <property type="entry name" value="nSTAND1"/>
    <property type="match status" value="1"/>
</dbReference>
<accession>A0ABQ3V5B8</accession>
<evidence type="ECO:0000259" key="1">
    <source>
        <dbReference type="Pfam" id="PF20703"/>
    </source>
</evidence>
<dbReference type="SUPFAM" id="SSF52540">
    <property type="entry name" value="P-loop containing nucleoside triphosphate hydrolases"/>
    <property type="match status" value="1"/>
</dbReference>
<dbReference type="InterPro" id="IPR009003">
    <property type="entry name" value="Peptidase_S1_PA"/>
</dbReference>
<dbReference type="EMBL" id="BNJG01000005">
    <property type="protein sequence ID" value="GHO60386.1"/>
    <property type="molecule type" value="Genomic_DNA"/>
</dbReference>
<sequence>MNFLKGIVRIVSNKRVGTGFVVSDDGLIATCAHVLGTFRLETAFVVFQESGEQREAKVLAEGWRGVDTGDVAWLSVSGVLPGGVQALPLGSSWGTGGQTFVTFVYPGVGEVEGVRGAGTILGHGAKTRAGQPLLQLRSSEVTAGFSGAPVWDEVRQCVIGMVVIAAERDELGKLGETAFAIPTETLHAICPALQVSDLCPYRSLEAFTEVDSAFFFGRGWIIDELVASLKEEQRFLAVFGPSGCGKSSLIPRLRAGAIPRSDRWAILVTRPTDPTFQDILTGLNQHSPPTAVIIDPFEELFTTVSDAARTEAVTELTRLLENTSSITLVIVMRNDFYNRFVQHESLVPWLSRGLVNISPNVSRYDLITMAKEPVALVGMGFEGGLAEAMVTDTLTTPFMESRDIGSSTVLPLLEFALTQLWERHRNGMLTRQAYEQIEGVTGCLTQWANQAYYRFEEQQRPLVRYLFTALVHLGDRAQHIPDTRRRRVLTSLVRNEEERAEVFKVVQRLVAARLLVMSQDIESKQETIEMIHDALLWE</sequence>
<evidence type="ECO:0000313" key="2">
    <source>
        <dbReference type="EMBL" id="GHO60386.1"/>
    </source>
</evidence>
<evidence type="ECO:0000313" key="3">
    <source>
        <dbReference type="Proteomes" id="UP000654345"/>
    </source>
</evidence>
<keyword evidence="3" id="KW-1185">Reference proteome</keyword>
<dbReference type="InterPro" id="IPR027417">
    <property type="entry name" value="P-loop_NTPase"/>
</dbReference>
<proteinExistence type="predicted"/>
<dbReference type="Gene3D" id="2.40.10.120">
    <property type="match status" value="1"/>
</dbReference>
<reference evidence="2 3" key="1">
    <citation type="journal article" date="2021" name="Int. J. Syst. Evol. Microbiol.">
        <title>Reticulibacter mediterranei gen. nov., sp. nov., within the new family Reticulibacteraceae fam. nov., and Ktedonospora formicarum gen. nov., sp. nov., Ktedonobacter robiniae sp. nov., Dictyobacter formicarum sp. nov. and Dictyobacter arantiisoli sp. nov., belonging to the class Ktedonobacteria.</title>
        <authorList>
            <person name="Yabe S."/>
            <person name="Zheng Y."/>
            <person name="Wang C.M."/>
            <person name="Sakai Y."/>
            <person name="Abe K."/>
            <person name="Yokota A."/>
            <person name="Donadio S."/>
            <person name="Cavaletti L."/>
            <person name="Monciardini P."/>
        </authorList>
    </citation>
    <scope>NUCLEOTIDE SEQUENCE [LARGE SCALE GENOMIC DNA]</scope>
    <source>
        <strain evidence="2 3">SOSP1-30</strain>
    </source>
</reference>
<dbReference type="Proteomes" id="UP000654345">
    <property type="component" value="Unassembled WGS sequence"/>
</dbReference>
<feature type="domain" description="Novel STAND NTPase 1" evidence="1">
    <location>
        <begin position="200"/>
        <end position="536"/>
    </location>
</feature>
<dbReference type="InterPro" id="IPR049052">
    <property type="entry name" value="nSTAND1"/>
</dbReference>
<dbReference type="SUPFAM" id="SSF50494">
    <property type="entry name" value="Trypsin-like serine proteases"/>
    <property type="match status" value="1"/>
</dbReference>